<organism evidence="1 2">
    <name type="scientific">Salmonirosea aquatica</name>
    <dbReference type="NCBI Taxonomy" id="2654236"/>
    <lineage>
        <taxon>Bacteria</taxon>
        <taxon>Pseudomonadati</taxon>
        <taxon>Bacteroidota</taxon>
        <taxon>Cytophagia</taxon>
        <taxon>Cytophagales</taxon>
        <taxon>Spirosomataceae</taxon>
        <taxon>Salmonirosea</taxon>
    </lineage>
</organism>
<dbReference type="PROSITE" id="PS51257">
    <property type="entry name" value="PROKAR_LIPOPROTEIN"/>
    <property type="match status" value="1"/>
</dbReference>
<sequence length="144" mass="16526">MNTRILLFILVTFSISSCNQKDDRVQELEKEVLDIHDAVMPKMGEIMALKKGLDQKIAQLDSMQQEGVSSTTLAQERQQVLDLSKRLTQADSLMMGWMYEYRGDSAKALPDGEALEYFRLEKDKIKHVQKITDESILDAKKFLK</sequence>
<reference evidence="1 2" key="1">
    <citation type="submission" date="2019-10" db="EMBL/GenBank/DDBJ databases">
        <title>Draft Genome Sequence of Cytophagaceae sp. SJW1-29.</title>
        <authorList>
            <person name="Choi A."/>
        </authorList>
    </citation>
    <scope>NUCLEOTIDE SEQUENCE [LARGE SCALE GENOMIC DNA]</scope>
    <source>
        <strain evidence="1 2">SJW1-29</strain>
    </source>
</reference>
<evidence type="ECO:0000313" key="2">
    <source>
        <dbReference type="Proteomes" id="UP000479293"/>
    </source>
</evidence>
<dbReference type="EMBL" id="WHLY01000002">
    <property type="protein sequence ID" value="MPR32184.1"/>
    <property type="molecule type" value="Genomic_DNA"/>
</dbReference>
<dbReference type="AlphaFoldDB" id="A0A7C9F737"/>
<name>A0A7C9F737_9BACT</name>
<gene>
    <name evidence="1" type="ORF">GBK04_02180</name>
</gene>
<accession>A0A7C9F737</accession>
<dbReference type="Proteomes" id="UP000479293">
    <property type="component" value="Unassembled WGS sequence"/>
</dbReference>
<proteinExistence type="predicted"/>
<dbReference type="RefSeq" id="WP_152756454.1">
    <property type="nucleotide sequence ID" value="NZ_WHLY01000002.1"/>
</dbReference>
<keyword evidence="2" id="KW-1185">Reference proteome</keyword>
<protein>
    <submittedName>
        <fullName evidence="1">Viral A-type inclusion protein</fullName>
    </submittedName>
</protein>
<comment type="caution">
    <text evidence="1">The sequence shown here is derived from an EMBL/GenBank/DDBJ whole genome shotgun (WGS) entry which is preliminary data.</text>
</comment>
<evidence type="ECO:0000313" key="1">
    <source>
        <dbReference type="EMBL" id="MPR32184.1"/>
    </source>
</evidence>